<protein>
    <recommendedName>
        <fullName evidence="2">SET domain-containing protein</fullName>
    </recommendedName>
</protein>
<feature type="region of interest" description="Disordered" evidence="1">
    <location>
        <begin position="1"/>
        <end position="58"/>
    </location>
</feature>
<dbReference type="EMBL" id="JAKELL010000012">
    <property type="protein sequence ID" value="KAH8995418.1"/>
    <property type="molecule type" value="Genomic_DNA"/>
</dbReference>
<evidence type="ECO:0000313" key="3">
    <source>
        <dbReference type="EMBL" id="KAH8995418.1"/>
    </source>
</evidence>
<dbReference type="PROSITE" id="PS50280">
    <property type="entry name" value="SET"/>
    <property type="match status" value="1"/>
</dbReference>
<dbReference type="InterPro" id="IPR001214">
    <property type="entry name" value="SET_dom"/>
</dbReference>
<evidence type="ECO:0000313" key="4">
    <source>
        <dbReference type="Proteomes" id="UP001201163"/>
    </source>
</evidence>
<gene>
    <name evidence="3" type="ORF">EDB92DRAFT_1846833</name>
</gene>
<dbReference type="AlphaFoldDB" id="A0AAD4QA00"/>
<name>A0AAD4QA00_9AGAM</name>
<dbReference type="CDD" id="cd20071">
    <property type="entry name" value="SET_SMYD"/>
    <property type="match status" value="1"/>
</dbReference>
<dbReference type="Gene3D" id="2.170.270.10">
    <property type="entry name" value="SET domain"/>
    <property type="match status" value="1"/>
</dbReference>
<dbReference type="Proteomes" id="UP001201163">
    <property type="component" value="Unassembled WGS sequence"/>
</dbReference>
<dbReference type="Pfam" id="PF00856">
    <property type="entry name" value="SET"/>
    <property type="match status" value="1"/>
</dbReference>
<feature type="compositionally biased region" description="Polar residues" evidence="1">
    <location>
        <begin position="11"/>
        <end position="22"/>
    </location>
</feature>
<dbReference type="SUPFAM" id="SSF82199">
    <property type="entry name" value="SET domain"/>
    <property type="match status" value="1"/>
</dbReference>
<reference evidence="3" key="1">
    <citation type="submission" date="2022-01" db="EMBL/GenBank/DDBJ databases">
        <title>Comparative genomics reveals a dynamic genome evolution in the ectomycorrhizal milk-cap (Lactarius) mushrooms.</title>
        <authorList>
            <consortium name="DOE Joint Genome Institute"/>
            <person name="Lebreton A."/>
            <person name="Tang N."/>
            <person name="Kuo A."/>
            <person name="LaButti K."/>
            <person name="Drula E."/>
            <person name="Barry K."/>
            <person name="Clum A."/>
            <person name="Lipzen A."/>
            <person name="Mousain D."/>
            <person name="Ng V."/>
            <person name="Wang R."/>
            <person name="Wang X."/>
            <person name="Dai Y."/>
            <person name="Henrissat B."/>
            <person name="Grigoriev I.V."/>
            <person name="Guerin-Laguette A."/>
            <person name="Yu F."/>
            <person name="Martin F.M."/>
        </authorList>
    </citation>
    <scope>NUCLEOTIDE SEQUENCE</scope>
    <source>
        <strain evidence="3">QP</strain>
    </source>
</reference>
<dbReference type="SMART" id="SM00317">
    <property type="entry name" value="SET"/>
    <property type="match status" value="1"/>
</dbReference>
<accession>A0AAD4QA00</accession>
<dbReference type="InterPro" id="IPR046341">
    <property type="entry name" value="SET_dom_sf"/>
</dbReference>
<evidence type="ECO:0000256" key="1">
    <source>
        <dbReference type="SAM" id="MobiDB-lite"/>
    </source>
</evidence>
<dbReference type="PANTHER" id="PTHR47332:SF2">
    <property type="entry name" value="SET-6"/>
    <property type="match status" value="1"/>
</dbReference>
<organism evidence="3 4">
    <name type="scientific">Lactarius akahatsu</name>
    <dbReference type="NCBI Taxonomy" id="416441"/>
    <lineage>
        <taxon>Eukaryota</taxon>
        <taxon>Fungi</taxon>
        <taxon>Dikarya</taxon>
        <taxon>Basidiomycota</taxon>
        <taxon>Agaricomycotina</taxon>
        <taxon>Agaricomycetes</taxon>
        <taxon>Russulales</taxon>
        <taxon>Russulaceae</taxon>
        <taxon>Lactarius</taxon>
    </lineage>
</organism>
<evidence type="ECO:0000259" key="2">
    <source>
        <dbReference type="PROSITE" id="PS50280"/>
    </source>
</evidence>
<dbReference type="PANTHER" id="PTHR47332">
    <property type="entry name" value="SET DOMAIN-CONTAINING PROTEIN 5"/>
    <property type="match status" value="1"/>
</dbReference>
<comment type="caution">
    <text evidence="3">The sequence shown here is derived from an EMBL/GenBank/DDBJ whole genome shotgun (WGS) entry which is preliminary data.</text>
</comment>
<dbReference type="InterPro" id="IPR053185">
    <property type="entry name" value="SET_domain_protein"/>
</dbReference>
<keyword evidence="4" id="KW-1185">Reference proteome</keyword>
<proteinExistence type="predicted"/>
<feature type="domain" description="SET" evidence="2">
    <location>
        <begin position="118"/>
        <end position="259"/>
    </location>
</feature>
<sequence length="406" mass="43967">MRRGFLAGLDTPNSRPKSSSAKAPQHPTKRTPLAPIRPPPVSVADSAPPTTLTPIPNGHVGCCERAKTLPPPQPVIFQVPSKASQPDGTITTCITIPEAREKLLSKGPYPAIDAQEGCRIRVVDVPGKGKGCVSTGAIPRGALIIRERPLVIAPTVMAFPGNFDRIVAHAMSADARAALLSLNNCYEDKIIGVLRTNNWGIGALPGHDAPYGGTGAIISRINHSCAPNALFRWNEEMFAAEVRALRPIRRGEEVTMCYVPELEGYASRQERLRDAYGFTCTCEAVDGLRAQLEGLTSHSDELPDARLWGWARDTRARDDALLGALEQQVAIMEQELYVRPEGWLTVARALVKIYCALGNTVAARRWAVCAASYTRAATGTDGGWEAVARNPEQTVWWGVRVKAGLR</sequence>